<keyword evidence="6" id="KW-0687">Ribonucleoprotein</keyword>
<dbReference type="InterPro" id="IPR036986">
    <property type="entry name" value="S4_RNA-bd_sf"/>
</dbReference>
<comment type="caution">
    <text evidence="11">The sequence shown here is derived from an EMBL/GenBank/DDBJ whole genome shotgun (WGS) entry which is preliminary data.</text>
</comment>
<dbReference type="InterPro" id="IPR047048">
    <property type="entry name" value="TlyA"/>
</dbReference>
<evidence type="ECO:0000259" key="10">
    <source>
        <dbReference type="SMART" id="SM00363"/>
    </source>
</evidence>
<dbReference type="Proteomes" id="UP001445335">
    <property type="component" value="Unassembled WGS sequence"/>
</dbReference>
<dbReference type="Pfam" id="PF01479">
    <property type="entry name" value="S4"/>
    <property type="match status" value="1"/>
</dbReference>
<dbReference type="InterPro" id="IPR002942">
    <property type="entry name" value="S4_RNA-bd"/>
</dbReference>
<organism evidence="11 12">
    <name type="scientific">Elliptochloris bilobata</name>
    <dbReference type="NCBI Taxonomy" id="381761"/>
    <lineage>
        <taxon>Eukaryota</taxon>
        <taxon>Viridiplantae</taxon>
        <taxon>Chlorophyta</taxon>
        <taxon>core chlorophytes</taxon>
        <taxon>Trebouxiophyceae</taxon>
        <taxon>Trebouxiophyceae incertae sedis</taxon>
        <taxon>Elliptochloris clade</taxon>
        <taxon>Elliptochloris</taxon>
    </lineage>
</organism>
<evidence type="ECO:0000256" key="8">
    <source>
        <dbReference type="ARBA" id="ARBA00035137"/>
    </source>
</evidence>
<dbReference type="GO" id="GO:0003723">
    <property type="term" value="F:RNA binding"/>
    <property type="evidence" value="ECO:0007669"/>
    <property type="project" value="UniProtKB-KW"/>
</dbReference>
<comment type="similarity">
    <text evidence="7">Belongs to the TlyA family.</text>
</comment>
<dbReference type="GO" id="GO:0032259">
    <property type="term" value="P:methylation"/>
    <property type="evidence" value="ECO:0007669"/>
    <property type="project" value="InterPro"/>
</dbReference>
<evidence type="ECO:0000256" key="4">
    <source>
        <dbReference type="ARBA" id="ARBA00022980"/>
    </source>
</evidence>
<dbReference type="CDD" id="cd00165">
    <property type="entry name" value="S4"/>
    <property type="match status" value="1"/>
</dbReference>
<keyword evidence="3 9" id="KW-0694">RNA-binding</keyword>
<keyword evidence="4" id="KW-0689">Ribosomal protein</keyword>
<comment type="similarity">
    <text evidence="2">Belongs to the mitochondrion-specific ribosomal protein mS23 family.</text>
</comment>
<sequence>MPAEASPESLPEAPAVSQRALLLAKARKKRRLDEVCAERFPQHSRNVVQSWIALGKVTVNERVVVKAGAPVAPDASIVINAEVPKFVCRAGLKLEAALDHWALDVRGLRCLDAGVSTGGFTDCLLQRGAAHVVGVDVGYGQVAERVRTDTRVALLERTNLRYLNPGQLPEGCLVDLVTLDLSFISVLKVLPAVCGVLAPAGALLVLIKPQFEAGRAQVGGGGIAVGTPAGEQAMVKFKSMLDATTQMYRLAALGHMPAPAWLPAWQSTKYLQSLKKRAPGPKPIEFPEDRLIQSFFARHPNAKDYEPVRLDSFEPPLSRRYAFQQLELMEAGMPRRKAQRVVDAWFADEIKAQERRSTIELVQRNEEFVLMAALKKHREEKAAIERDPSLGAMMLGL</sequence>
<evidence type="ECO:0000313" key="12">
    <source>
        <dbReference type="Proteomes" id="UP001445335"/>
    </source>
</evidence>
<dbReference type="Gene3D" id="3.40.50.150">
    <property type="entry name" value="Vaccinia Virus protein VP39"/>
    <property type="match status" value="1"/>
</dbReference>
<proteinExistence type="inferred from homology"/>
<dbReference type="PANTHER" id="PTHR32319">
    <property type="entry name" value="BACTERIAL HEMOLYSIN-LIKE PROTEIN"/>
    <property type="match status" value="1"/>
</dbReference>
<evidence type="ECO:0000256" key="1">
    <source>
        <dbReference type="ARBA" id="ARBA00004173"/>
    </source>
</evidence>
<dbReference type="AlphaFoldDB" id="A0AAW1RQQ8"/>
<dbReference type="SUPFAM" id="SSF55174">
    <property type="entry name" value="Alpha-L RNA-binding motif"/>
    <property type="match status" value="1"/>
</dbReference>
<dbReference type="InterPro" id="IPR059242">
    <property type="entry name" value="mS23_dom"/>
</dbReference>
<feature type="domain" description="RNA-binding S4" evidence="10">
    <location>
        <begin position="30"/>
        <end position="88"/>
    </location>
</feature>
<evidence type="ECO:0000256" key="6">
    <source>
        <dbReference type="ARBA" id="ARBA00023274"/>
    </source>
</evidence>
<dbReference type="InterPro" id="IPR002877">
    <property type="entry name" value="RNA_MeTrfase_FtsJ_dom"/>
</dbReference>
<evidence type="ECO:0000256" key="7">
    <source>
        <dbReference type="ARBA" id="ARBA00029460"/>
    </source>
</evidence>
<dbReference type="PROSITE" id="PS50889">
    <property type="entry name" value="S4"/>
    <property type="match status" value="1"/>
</dbReference>
<dbReference type="InterPro" id="IPR029063">
    <property type="entry name" value="SAM-dependent_MTases_sf"/>
</dbReference>
<dbReference type="GO" id="GO:0008168">
    <property type="term" value="F:methyltransferase activity"/>
    <property type="evidence" value="ECO:0007669"/>
    <property type="project" value="InterPro"/>
</dbReference>
<dbReference type="EMBL" id="JALJOU010000026">
    <property type="protein sequence ID" value="KAK9836127.1"/>
    <property type="molecule type" value="Genomic_DNA"/>
</dbReference>
<name>A0AAW1RQQ8_9CHLO</name>
<dbReference type="PANTHER" id="PTHR32319:SF0">
    <property type="entry name" value="BACTERIAL HEMOLYSIN-LIKE PROTEIN"/>
    <property type="match status" value="1"/>
</dbReference>
<keyword evidence="12" id="KW-1185">Reference proteome</keyword>
<evidence type="ECO:0000313" key="11">
    <source>
        <dbReference type="EMBL" id="KAK9836127.1"/>
    </source>
</evidence>
<dbReference type="SMART" id="SM00363">
    <property type="entry name" value="S4"/>
    <property type="match status" value="1"/>
</dbReference>
<reference evidence="11 12" key="1">
    <citation type="journal article" date="2024" name="Nat. Commun.">
        <title>Phylogenomics reveals the evolutionary origins of lichenization in chlorophyte algae.</title>
        <authorList>
            <person name="Puginier C."/>
            <person name="Libourel C."/>
            <person name="Otte J."/>
            <person name="Skaloud P."/>
            <person name="Haon M."/>
            <person name="Grisel S."/>
            <person name="Petersen M."/>
            <person name="Berrin J.G."/>
            <person name="Delaux P.M."/>
            <person name="Dal Grande F."/>
            <person name="Keller J."/>
        </authorList>
    </citation>
    <scope>NUCLEOTIDE SEQUENCE [LARGE SCALE GENOMIC DNA]</scope>
    <source>
        <strain evidence="11 12">SAG 245.80</strain>
    </source>
</reference>
<evidence type="ECO:0000256" key="5">
    <source>
        <dbReference type="ARBA" id="ARBA00023128"/>
    </source>
</evidence>
<evidence type="ECO:0000256" key="3">
    <source>
        <dbReference type="ARBA" id="ARBA00022884"/>
    </source>
</evidence>
<keyword evidence="5" id="KW-0496">Mitochondrion</keyword>
<dbReference type="Gene3D" id="3.10.290.10">
    <property type="entry name" value="RNA-binding S4 domain"/>
    <property type="match status" value="1"/>
</dbReference>
<accession>A0AAW1RQQ8</accession>
<dbReference type="CDD" id="cd23701">
    <property type="entry name" value="At1g26750"/>
    <property type="match status" value="1"/>
</dbReference>
<evidence type="ECO:0000256" key="9">
    <source>
        <dbReference type="PROSITE-ProRule" id="PRU00182"/>
    </source>
</evidence>
<comment type="subcellular location">
    <subcellularLocation>
        <location evidence="1">Mitochondrion</location>
    </subcellularLocation>
</comment>
<protein>
    <recommendedName>
        <fullName evidence="8">Small ribosomal subunit protein mS23</fullName>
    </recommendedName>
</protein>
<evidence type="ECO:0000256" key="2">
    <source>
        <dbReference type="ARBA" id="ARBA00009864"/>
    </source>
</evidence>
<dbReference type="SUPFAM" id="SSF53335">
    <property type="entry name" value="S-adenosyl-L-methionine-dependent methyltransferases"/>
    <property type="match status" value="1"/>
</dbReference>
<gene>
    <name evidence="11" type="ORF">WJX81_003681</name>
</gene>
<dbReference type="Pfam" id="PF01728">
    <property type="entry name" value="FtsJ"/>
    <property type="match status" value="1"/>
</dbReference>